<dbReference type="STRING" id="703135.A0A2A9N5S9"/>
<protein>
    <submittedName>
        <fullName evidence="2">Uncharacterized protein</fullName>
    </submittedName>
</protein>
<evidence type="ECO:0000313" key="2">
    <source>
        <dbReference type="EMBL" id="PFH44675.1"/>
    </source>
</evidence>
<evidence type="ECO:0000313" key="3">
    <source>
        <dbReference type="Proteomes" id="UP000242287"/>
    </source>
</evidence>
<feature type="compositionally biased region" description="Low complexity" evidence="1">
    <location>
        <begin position="38"/>
        <end position="69"/>
    </location>
</feature>
<reference evidence="2 3" key="1">
    <citation type="submission" date="2014-02" db="EMBL/GenBank/DDBJ databases">
        <title>Transposable element dynamics among asymbiotic and ectomycorrhizal Amanita fungi.</title>
        <authorList>
            <consortium name="DOE Joint Genome Institute"/>
            <person name="Hess J."/>
            <person name="Skrede I."/>
            <person name="Wolfe B."/>
            <person name="LaButti K."/>
            <person name="Ohm R.A."/>
            <person name="Grigoriev I.V."/>
            <person name="Pringle A."/>
        </authorList>
    </citation>
    <scope>NUCLEOTIDE SEQUENCE [LARGE SCALE GENOMIC DNA]</scope>
    <source>
        <strain evidence="2 3">SKay4041</strain>
    </source>
</reference>
<sequence length="177" mass="19319">MQPPDTHSNGHAPNNNNNNNGTSWVRGRERERERKKSSPSSSSSTTTGTSVQFSLSLSSSAASSRSSSPVPAPPSHLHPYKQYYSHHPTHLNHTVINGNGNADAGTNADYLDEKLAALTSTCTTSPGRGPVNMYEATLSPWRAAIRRVLVKQVEKESKVIAKMQVRFRCSLGLIFEM</sequence>
<feature type="compositionally biased region" description="Polar residues" evidence="1">
    <location>
        <begin position="1"/>
        <end position="13"/>
    </location>
</feature>
<accession>A0A2A9N5S9</accession>
<dbReference type="OrthoDB" id="3251779at2759"/>
<feature type="region of interest" description="Disordered" evidence="1">
    <location>
        <begin position="1"/>
        <end position="83"/>
    </location>
</feature>
<organism evidence="2 3">
    <name type="scientific">Amanita thiersii Skay4041</name>
    <dbReference type="NCBI Taxonomy" id="703135"/>
    <lineage>
        <taxon>Eukaryota</taxon>
        <taxon>Fungi</taxon>
        <taxon>Dikarya</taxon>
        <taxon>Basidiomycota</taxon>
        <taxon>Agaricomycotina</taxon>
        <taxon>Agaricomycetes</taxon>
        <taxon>Agaricomycetidae</taxon>
        <taxon>Agaricales</taxon>
        <taxon>Pluteineae</taxon>
        <taxon>Amanitaceae</taxon>
        <taxon>Amanita</taxon>
    </lineage>
</organism>
<name>A0A2A9N5S9_9AGAR</name>
<gene>
    <name evidence="2" type="ORF">AMATHDRAFT_11208</name>
</gene>
<dbReference type="AlphaFoldDB" id="A0A2A9N5S9"/>
<feature type="compositionally biased region" description="Basic and acidic residues" evidence="1">
    <location>
        <begin position="26"/>
        <end position="36"/>
    </location>
</feature>
<keyword evidence="3" id="KW-1185">Reference proteome</keyword>
<evidence type="ECO:0000256" key="1">
    <source>
        <dbReference type="SAM" id="MobiDB-lite"/>
    </source>
</evidence>
<dbReference type="EMBL" id="KZ303065">
    <property type="protein sequence ID" value="PFH44675.1"/>
    <property type="molecule type" value="Genomic_DNA"/>
</dbReference>
<dbReference type="Proteomes" id="UP000242287">
    <property type="component" value="Unassembled WGS sequence"/>
</dbReference>
<proteinExistence type="predicted"/>